<protein>
    <recommendedName>
        <fullName evidence="8">Rhomboid family intramembrane serine protease</fullName>
    </recommendedName>
</protein>
<evidence type="ECO:0000313" key="7">
    <source>
        <dbReference type="Proteomes" id="UP001216579"/>
    </source>
</evidence>
<evidence type="ECO:0000313" key="6">
    <source>
        <dbReference type="EMBL" id="MDF3288475.1"/>
    </source>
</evidence>
<dbReference type="SUPFAM" id="SSF144091">
    <property type="entry name" value="Rhomboid-like"/>
    <property type="match status" value="1"/>
</dbReference>
<reference evidence="6 7" key="1">
    <citation type="submission" date="2023-03" db="EMBL/GenBank/DDBJ databases">
        <title>Draft genome sequence of Streptomyces sp. RB6PN23 isolated from peat swamp forest in Thailand.</title>
        <authorList>
            <person name="Klaysubun C."/>
            <person name="Duangmal K."/>
        </authorList>
    </citation>
    <scope>NUCLEOTIDE SEQUENCE [LARGE SCALE GENOMIC DNA]</scope>
    <source>
        <strain evidence="6 7">RB6PN23</strain>
    </source>
</reference>
<evidence type="ECO:0000256" key="2">
    <source>
        <dbReference type="ARBA" id="ARBA00022692"/>
    </source>
</evidence>
<dbReference type="Pfam" id="PF20401">
    <property type="entry name" value="Rhomboid_2"/>
    <property type="match status" value="1"/>
</dbReference>
<evidence type="ECO:0000256" key="3">
    <source>
        <dbReference type="ARBA" id="ARBA00022989"/>
    </source>
</evidence>
<keyword evidence="7" id="KW-1185">Reference proteome</keyword>
<dbReference type="InterPro" id="IPR035952">
    <property type="entry name" value="Rhomboid-like_sf"/>
</dbReference>
<keyword evidence="3" id="KW-1133">Transmembrane helix</keyword>
<proteinExistence type="predicted"/>
<comment type="subcellular location">
    <subcellularLocation>
        <location evidence="1">Membrane</location>
        <topology evidence="1">Multi-pass membrane protein</topology>
    </subcellularLocation>
</comment>
<keyword evidence="2" id="KW-0812">Transmembrane</keyword>
<evidence type="ECO:0008006" key="8">
    <source>
        <dbReference type="Google" id="ProtNLM"/>
    </source>
</evidence>
<dbReference type="EMBL" id="JARJBC010000002">
    <property type="protein sequence ID" value="MDF3288475.1"/>
    <property type="molecule type" value="Genomic_DNA"/>
</dbReference>
<dbReference type="Proteomes" id="UP001216579">
    <property type="component" value="Unassembled WGS sequence"/>
</dbReference>
<gene>
    <name evidence="6" type="ORF">P3G67_04390</name>
</gene>
<dbReference type="InterPro" id="IPR046862">
    <property type="entry name" value="Rhomboid_2"/>
</dbReference>
<evidence type="ECO:0000256" key="5">
    <source>
        <dbReference type="SAM" id="MobiDB-lite"/>
    </source>
</evidence>
<evidence type="ECO:0000256" key="1">
    <source>
        <dbReference type="ARBA" id="ARBA00004141"/>
    </source>
</evidence>
<sequence>MRSSRSRLPWVTATYAGALGIGAYGVGRMAPTRRERLLRAHSTNVDNLRAGHWHTLVTSAFLTEQTPGPAFAALLVGALGRAETAWGARRTAGVFALGHIGASLLVYGGLRAVGASPRTAGAVDVGPSYGLGAVVARHAASIRHPALRAAAVTGLLALGVRPLLRRAPGFVDVGHLAALVIGLAGGHPPAPAGVRGESAGPALAGTRSPR</sequence>
<organism evidence="6 7">
    <name type="scientific">Streptomyces silvisoli</name>
    <dbReference type="NCBI Taxonomy" id="3034235"/>
    <lineage>
        <taxon>Bacteria</taxon>
        <taxon>Bacillati</taxon>
        <taxon>Actinomycetota</taxon>
        <taxon>Actinomycetes</taxon>
        <taxon>Kitasatosporales</taxon>
        <taxon>Streptomycetaceae</taxon>
        <taxon>Streptomyces</taxon>
    </lineage>
</organism>
<dbReference type="Gene3D" id="1.20.1540.10">
    <property type="entry name" value="Rhomboid-like"/>
    <property type="match status" value="1"/>
</dbReference>
<feature type="region of interest" description="Disordered" evidence="5">
    <location>
        <begin position="191"/>
        <end position="210"/>
    </location>
</feature>
<keyword evidence="4" id="KW-0472">Membrane</keyword>
<name>A0ABT5ZFU2_9ACTN</name>
<comment type="caution">
    <text evidence="6">The sequence shown here is derived from an EMBL/GenBank/DDBJ whole genome shotgun (WGS) entry which is preliminary data.</text>
</comment>
<evidence type="ECO:0000256" key="4">
    <source>
        <dbReference type="ARBA" id="ARBA00023136"/>
    </source>
</evidence>
<dbReference type="RefSeq" id="WP_276092260.1">
    <property type="nucleotide sequence ID" value="NZ_JARJBC010000002.1"/>
</dbReference>
<accession>A0ABT5ZFU2</accession>